<feature type="transmembrane region" description="Helical" evidence="3">
    <location>
        <begin position="132"/>
        <end position="152"/>
    </location>
</feature>
<reference evidence="4 5" key="1">
    <citation type="submission" date="2019-12" db="EMBL/GenBank/DDBJ databases">
        <title>Paraburkholderia acidiphila 7Q-K02 sp. nov and Paraburkholderia acidisoli DHF22 sp. nov., two strains isolated from forest soil.</title>
        <authorList>
            <person name="Gao Z."/>
            <person name="Qiu L."/>
        </authorList>
    </citation>
    <scope>NUCLEOTIDE SEQUENCE [LARGE SCALE GENOMIC DNA]</scope>
    <source>
        <strain evidence="4 5">DHF22</strain>
    </source>
</reference>
<sequence length="233" mass="24955">MTGKDHPENTGPRTVPLPRTWDGRAARLLVTPLVSTPVTPNHLTTLRLLIGIAGACYLARGGFAYTNIGALLIVLSNFVDHTDGELARISGKTSRIGHFYDLAADALTTVGLFFGMGYGLGVHAASTGAEWHVPPALLGAIAGVAVAAIFFLRMRIEEMAGKAGTQQAFVGGFETEDVLYLLPLVTLTGVVSPFIIAASIGAPLFAIWVVVDYWRVTRRLRPAKETSQVWISR</sequence>
<dbReference type="AlphaFoldDB" id="A0A7Z2JGC1"/>
<evidence type="ECO:0000256" key="3">
    <source>
        <dbReference type="SAM" id="Phobius"/>
    </source>
</evidence>
<comment type="similarity">
    <text evidence="2">Belongs to the CDP-alcohol phosphatidyltransferase class-I family.</text>
</comment>
<feature type="transmembrane region" description="Helical" evidence="3">
    <location>
        <begin position="99"/>
        <end position="120"/>
    </location>
</feature>
<dbReference type="Proteomes" id="UP000433577">
    <property type="component" value="Chromosome 2"/>
</dbReference>
<keyword evidence="5" id="KW-1185">Reference proteome</keyword>
<protein>
    <submittedName>
        <fullName evidence="4">CDP-alcohol phosphatidyltransferase family protein</fullName>
    </submittedName>
</protein>
<evidence type="ECO:0000313" key="5">
    <source>
        <dbReference type="Proteomes" id="UP000433577"/>
    </source>
</evidence>
<dbReference type="RefSeq" id="WP_158953793.1">
    <property type="nucleotide sequence ID" value="NZ_CP046914.1"/>
</dbReference>
<dbReference type="GO" id="GO:0008654">
    <property type="term" value="P:phospholipid biosynthetic process"/>
    <property type="evidence" value="ECO:0007669"/>
    <property type="project" value="InterPro"/>
</dbReference>
<dbReference type="Pfam" id="PF01066">
    <property type="entry name" value="CDP-OH_P_transf"/>
    <property type="match status" value="1"/>
</dbReference>
<dbReference type="GO" id="GO:0016780">
    <property type="term" value="F:phosphotransferase activity, for other substituted phosphate groups"/>
    <property type="evidence" value="ECO:0007669"/>
    <property type="project" value="InterPro"/>
</dbReference>
<feature type="transmembrane region" description="Helical" evidence="3">
    <location>
        <begin position="48"/>
        <end position="78"/>
    </location>
</feature>
<dbReference type="InterPro" id="IPR048254">
    <property type="entry name" value="CDP_ALCOHOL_P_TRANSF_CS"/>
</dbReference>
<feature type="transmembrane region" description="Helical" evidence="3">
    <location>
        <begin position="178"/>
        <end position="211"/>
    </location>
</feature>
<name>A0A7Z2JGC1_9BURK</name>
<gene>
    <name evidence="4" type="ORF">FAZ98_22040</name>
</gene>
<dbReference type="InterPro" id="IPR043130">
    <property type="entry name" value="CDP-OH_PTrfase_TM_dom"/>
</dbReference>
<dbReference type="EMBL" id="CP046914">
    <property type="protein sequence ID" value="QGZ64402.1"/>
    <property type="molecule type" value="Genomic_DNA"/>
</dbReference>
<keyword evidence="1 2" id="KW-0808">Transferase</keyword>
<dbReference type="GO" id="GO:0016020">
    <property type="term" value="C:membrane"/>
    <property type="evidence" value="ECO:0007669"/>
    <property type="project" value="InterPro"/>
</dbReference>
<proteinExistence type="inferred from homology"/>
<accession>A0A7Z2JGC1</accession>
<keyword evidence="3" id="KW-0812">Transmembrane</keyword>
<evidence type="ECO:0000256" key="1">
    <source>
        <dbReference type="ARBA" id="ARBA00022679"/>
    </source>
</evidence>
<dbReference type="PROSITE" id="PS00379">
    <property type="entry name" value="CDP_ALCOHOL_P_TRANSF"/>
    <property type="match status" value="1"/>
</dbReference>
<evidence type="ECO:0000256" key="2">
    <source>
        <dbReference type="RuleBase" id="RU003750"/>
    </source>
</evidence>
<dbReference type="Gene3D" id="1.20.120.1760">
    <property type="match status" value="1"/>
</dbReference>
<dbReference type="InterPro" id="IPR000462">
    <property type="entry name" value="CDP-OH_P_trans"/>
</dbReference>
<keyword evidence="3" id="KW-0472">Membrane</keyword>
<evidence type="ECO:0000313" key="4">
    <source>
        <dbReference type="EMBL" id="QGZ64402.1"/>
    </source>
</evidence>
<dbReference type="OrthoDB" id="7059733at2"/>
<keyword evidence="3" id="KW-1133">Transmembrane helix</keyword>
<dbReference type="KEGG" id="pacs:FAZ98_22040"/>
<organism evidence="4 5">
    <name type="scientific">Paraburkholderia acidisoli</name>
    <dbReference type="NCBI Taxonomy" id="2571748"/>
    <lineage>
        <taxon>Bacteria</taxon>
        <taxon>Pseudomonadati</taxon>
        <taxon>Pseudomonadota</taxon>
        <taxon>Betaproteobacteria</taxon>
        <taxon>Burkholderiales</taxon>
        <taxon>Burkholderiaceae</taxon>
        <taxon>Paraburkholderia</taxon>
    </lineage>
</organism>